<organism evidence="2 3">
    <name type="scientific">Paenibacillus yanchengensis</name>
    <dbReference type="NCBI Taxonomy" id="2035833"/>
    <lineage>
        <taxon>Bacteria</taxon>
        <taxon>Bacillati</taxon>
        <taxon>Bacillota</taxon>
        <taxon>Bacilli</taxon>
        <taxon>Bacillales</taxon>
        <taxon>Paenibacillaceae</taxon>
        <taxon>Paenibacillus</taxon>
    </lineage>
</organism>
<dbReference type="Proteomes" id="UP001597362">
    <property type="component" value="Unassembled WGS sequence"/>
</dbReference>
<accession>A0ABW4YIN5</accession>
<dbReference type="EMBL" id="JBHUHO010000016">
    <property type="protein sequence ID" value="MFD2115348.1"/>
    <property type="molecule type" value="Genomic_DNA"/>
</dbReference>
<keyword evidence="1" id="KW-0472">Membrane</keyword>
<evidence type="ECO:0008006" key="4">
    <source>
        <dbReference type="Google" id="ProtNLM"/>
    </source>
</evidence>
<dbReference type="RefSeq" id="WP_377770418.1">
    <property type="nucleotide sequence ID" value="NZ_JBHUHO010000016.1"/>
</dbReference>
<proteinExistence type="predicted"/>
<keyword evidence="1" id="KW-1133">Transmembrane helix</keyword>
<keyword evidence="1" id="KW-0812">Transmembrane</keyword>
<sequence>MRNKRLGTQLIRDSKRHYQLYMLIFPMILFYLVFIYAPMYGIIIAFKHFSIVKGI</sequence>
<name>A0ABW4YIN5_9BACL</name>
<evidence type="ECO:0000313" key="3">
    <source>
        <dbReference type="Proteomes" id="UP001597362"/>
    </source>
</evidence>
<comment type="caution">
    <text evidence="2">The sequence shown here is derived from an EMBL/GenBank/DDBJ whole genome shotgun (WGS) entry which is preliminary data.</text>
</comment>
<evidence type="ECO:0000313" key="2">
    <source>
        <dbReference type="EMBL" id="MFD2115348.1"/>
    </source>
</evidence>
<feature type="transmembrane region" description="Helical" evidence="1">
    <location>
        <begin position="20"/>
        <end position="46"/>
    </location>
</feature>
<protein>
    <recommendedName>
        <fullName evidence="4">Sugar ABC transporter permease</fullName>
    </recommendedName>
</protein>
<evidence type="ECO:0000256" key="1">
    <source>
        <dbReference type="SAM" id="Phobius"/>
    </source>
</evidence>
<keyword evidence="3" id="KW-1185">Reference proteome</keyword>
<gene>
    <name evidence="2" type="ORF">ACFSJH_06320</name>
</gene>
<reference evidence="3" key="1">
    <citation type="journal article" date="2019" name="Int. J. Syst. Evol. Microbiol.">
        <title>The Global Catalogue of Microorganisms (GCM) 10K type strain sequencing project: providing services to taxonomists for standard genome sequencing and annotation.</title>
        <authorList>
            <consortium name="The Broad Institute Genomics Platform"/>
            <consortium name="The Broad Institute Genome Sequencing Center for Infectious Disease"/>
            <person name="Wu L."/>
            <person name="Ma J."/>
        </authorList>
    </citation>
    <scope>NUCLEOTIDE SEQUENCE [LARGE SCALE GENOMIC DNA]</scope>
    <source>
        <strain evidence="3">GH52</strain>
    </source>
</reference>